<dbReference type="PANTHER" id="PTHR31900">
    <property type="entry name" value="F-BOX/RNI SUPERFAMILY PROTEIN-RELATED"/>
    <property type="match status" value="1"/>
</dbReference>
<dbReference type="GeneID" id="104755748"/>
<sequence>MVPLISEYGPELNLNAVCVTSLFRGFYLGCPVLESLAVKQCRDDNVNIFTIKVPSLKSLVLDKSGFEDTATAPGFMIDAPSLERFYIEDDSKGGFCVIENEMPNIVEADVDVAYYPGNILSSITSVKRLSLSSITSAKDAYPVGTIFCPLVYLEICTFKTEWLNVLMRVLKDSPNLRALKLDTLYHYEDDDDDNRPSWSEPCSVP</sequence>
<proteinExistence type="predicted"/>
<dbReference type="RefSeq" id="XP_010476508.1">
    <property type="nucleotide sequence ID" value="XM_010478206.1"/>
</dbReference>
<keyword evidence="1" id="KW-1185">Reference proteome</keyword>
<organism evidence="1 2">
    <name type="scientific">Camelina sativa</name>
    <name type="common">False flax</name>
    <name type="synonym">Myagrum sativum</name>
    <dbReference type="NCBI Taxonomy" id="90675"/>
    <lineage>
        <taxon>Eukaryota</taxon>
        <taxon>Viridiplantae</taxon>
        <taxon>Streptophyta</taxon>
        <taxon>Embryophyta</taxon>
        <taxon>Tracheophyta</taxon>
        <taxon>Spermatophyta</taxon>
        <taxon>Magnoliopsida</taxon>
        <taxon>eudicotyledons</taxon>
        <taxon>Gunneridae</taxon>
        <taxon>Pentapetalae</taxon>
        <taxon>rosids</taxon>
        <taxon>malvids</taxon>
        <taxon>Brassicales</taxon>
        <taxon>Brassicaceae</taxon>
        <taxon>Camelineae</taxon>
        <taxon>Camelina</taxon>
    </lineage>
</organism>
<accession>A0ABM0WUV0</accession>
<evidence type="ECO:0000313" key="2">
    <source>
        <dbReference type="RefSeq" id="XP_010476508.1"/>
    </source>
</evidence>
<evidence type="ECO:0000313" key="1">
    <source>
        <dbReference type="Proteomes" id="UP000694864"/>
    </source>
</evidence>
<gene>
    <name evidence="2" type="primary">LOC104755748</name>
</gene>
<dbReference type="InterPro" id="IPR050232">
    <property type="entry name" value="FBL13/AtMIF1-like"/>
</dbReference>
<reference evidence="2" key="2">
    <citation type="submission" date="2025-08" db="UniProtKB">
        <authorList>
            <consortium name="RefSeq"/>
        </authorList>
    </citation>
    <scope>IDENTIFICATION</scope>
    <source>
        <tissue evidence="2">Leaf</tissue>
    </source>
</reference>
<name>A0ABM0WUV0_CAMSA</name>
<dbReference type="SUPFAM" id="SSF52047">
    <property type="entry name" value="RNI-like"/>
    <property type="match status" value="1"/>
</dbReference>
<dbReference type="Gene3D" id="3.80.10.10">
    <property type="entry name" value="Ribonuclease Inhibitor"/>
    <property type="match status" value="1"/>
</dbReference>
<dbReference type="InterPro" id="IPR032675">
    <property type="entry name" value="LRR_dom_sf"/>
</dbReference>
<reference evidence="1" key="1">
    <citation type="journal article" date="2014" name="Nat. Commun.">
        <title>The emerging biofuel crop Camelina sativa retains a highly undifferentiated hexaploid genome structure.</title>
        <authorList>
            <person name="Kagale S."/>
            <person name="Koh C."/>
            <person name="Nixon J."/>
            <person name="Bollina V."/>
            <person name="Clarke W.E."/>
            <person name="Tuteja R."/>
            <person name="Spillane C."/>
            <person name="Robinson S.J."/>
            <person name="Links M.G."/>
            <person name="Clarke C."/>
            <person name="Higgins E.E."/>
            <person name="Huebert T."/>
            <person name="Sharpe A.G."/>
            <person name="Parkin I.A."/>
        </authorList>
    </citation>
    <scope>NUCLEOTIDE SEQUENCE [LARGE SCALE GENOMIC DNA]</scope>
    <source>
        <strain evidence="1">cv. DH55</strain>
    </source>
</reference>
<dbReference type="Proteomes" id="UP000694864">
    <property type="component" value="Chromosome 2"/>
</dbReference>
<protein>
    <submittedName>
        <fullName evidence="2">Probable FBD-associated F-box protein At1g32375</fullName>
    </submittedName>
</protein>
<dbReference type="PANTHER" id="PTHR31900:SF34">
    <property type="entry name" value="EMB|CAB62440.1-RELATED"/>
    <property type="match status" value="1"/>
</dbReference>